<dbReference type="Gene3D" id="3.50.50.60">
    <property type="entry name" value="FAD/NAD(P)-binding domain"/>
    <property type="match status" value="2"/>
</dbReference>
<dbReference type="SUPFAM" id="SSF51905">
    <property type="entry name" value="FAD/NAD(P)-binding domain"/>
    <property type="match status" value="2"/>
</dbReference>
<evidence type="ECO:0000313" key="6">
    <source>
        <dbReference type="Proteomes" id="UP000178577"/>
    </source>
</evidence>
<comment type="caution">
    <text evidence="5">The sequence shown here is derived from an EMBL/GenBank/DDBJ whole genome shotgun (WGS) entry which is preliminary data.</text>
</comment>
<sequence>MKNVDYLIVGGSAAGTTAAEVIRGIKTDASITIVSDESHEQYSRVLMPHYVRHKVNREQVFLKKPDWYSQKNIELVKGVKAVLLEPKSHRVKVSNGSEYQYGKLLIAIGGDVIKLKVSGSDLENALYMRTIDDGDEIIKVAKASKKAVIIGGGFIGLEFCSCFRANGVSDITVLVLEDYYWQGKLDEASSKVLTNTLEKNGVKILVNEEVDNFQPKRGPTPSGVEPLNDVVGAIQTKSGRKFGADVVGVGIGIKSDLSWLEGSGIKINRAIVTNEYLETGVSDIYAAGDCAEFWDVIFERQHIMGNWANATSQGLVVGKTMSGNRTVFETASSYSINFFEGSCTFIGVTDEKFADQIIVRGSVENQKMTQIFIKSIGGITRIVGATVINSTADVSPLTSAVKGKIDVSASKNSLSKSDFDLRQINR</sequence>
<evidence type="ECO:0000256" key="3">
    <source>
        <dbReference type="ARBA" id="ARBA00022827"/>
    </source>
</evidence>
<dbReference type="InterPro" id="IPR050260">
    <property type="entry name" value="FAD-bd_OxRdtase"/>
</dbReference>
<keyword evidence="3" id="KW-0274">FAD</keyword>
<dbReference type="Pfam" id="PF07992">
    <property type="entry name" value="Pyr_redox_2"/>
    <property type="match status" value="1"/>
</dbReference>
<organism evidence="5 6">
    <name type="scientific">Candidatus Curtissbacteria bacterium RIFCSPHIGHO2_01_FULL_40_12</name>
    <dbReference type="NCBI Taxonomy" id="1797710"/>
    <lineage>
        <taxon>Bacteria</taxon>
        <taxon>Candidatus Curtissiibacteriota</taxon>
    </lineage>
</organism>
<keyword evidence="2" id="KW-0285">Flavoprotein</keyword>
<name>A0A1F5GBF4_9BACT</name>
<dbReference type="EMBL" id="MFAY01000016">
    <property type="protein sequence ID" value="OGD89186.1"/>
    <property type="molecule type" value="Genomic_DNA"/>
</dbReference>
<dbReference type="PRINTS" id="PR00368">
    <property type="entry name" value="FADPNR"/>
</dbReference>
<dbReference type="PANTHER" id="PTHR43429:SF3">
    <property type="entry name" value="NITRITE REDUCTASE [NAD(P)H]"/>
    <property type="match status" value="1"/>
</dbReference>
<dbReference type="InterPro" id="IPR036188">
    <property type="entry name" value="FAD/NAD-bd_sf"/>
</dbReference>
<evidence type="ECO:0000313" key="5">
    <source>
        <dbReference type="EMBL" id="OGD89186.1"/>
    </source>
</evidence>
<dbReference type="Proteomes" id="UP000178577">
    <property type="component" value="Unassembled WGS sequence"/>
</dbReference>
<dbReference type="PRINTS" id="PR00411">
    <property type="entry name" value="PNDRDTASEI"/>
</dbReference>
<comment type="cofactor">
    <cofactor evidence="1">
        <name>FAD</name>
        <dbReference type="ChEBI" id="CHEBI:57692"/>
    </cofactor>
</comment>
<dbReference type="PANTHER" id="PTHR43429">
    <property type="entry name" value="PYRIDINE NUCLEOTIDE-DISULFIDE OXIDOREDUCTASE DOMAIN-CONTAINING"/>
    <property type="match status" value="1"/>
</dbReference>
<reference evidence="5 6" key="1">
    <citation type="journal article" date="2016" name="Nat. Commun.">
        <title>Thousands of microbial genomes shed light on interconnected biogeochemical processes in an aquifer system.</title>
        <authorList>
            <person name="Anantharaman K."/>
            <person name="Brown C.T."/>
            <person name="Hug L.A."/>
            <person name="Sharon I."/>
            <person name="Castelle C.J."/>
            <person name="Probst A.J."/>
            <person name="Thomas B.C."/>
            <person name="Singh A."/>
            <person name="Wilkins M.J."/>
            <person name="Karaoz U."/>
            <person name="Brodie E.L."/>
            <person name="Williams K.H."/>
            <person name="Hubbard S.S."/>
            <person name="Banfield J.F."/>
        </authorList>
    </citation>
    <scope>NUCLEOTIDE SEQUENCE [LARGE SCALE GENOMIC DNA]</scope>
</reference>
<feature type="domain" description="FAD/NAD(P)-binding" evidence="4">
    <location>
        <begin position="5"/>
        <end position="314"/>
    </location>
</feature>
<dbReference type="GO" id="GO:0016491">
    <property type="term" value="F:oxidoreductase activity"/>
    <property type="evidence" value="ECO:0007669"/>
    <property type="project" value="InterPro"/>
</dbReference>
<accession>A0A1F5GBF4</accession>
<gene>
    <name evidence="5" type="ORF">A2693_02270</name>
</gene>
<evidence type="ECO:0000256" key="1">
    <source>
        <dbReference type="ARBA" id="ARBA00001974"/>
    </source>
</evidence>
<protein>
    <recommendedName>
        <fullName evidence="4">FAD/NAD(P)-binding domain-containing protein</fullName>
    </recommendedName>
</protein>
<dbReference type="AlphaFoldDB" id="A0A1F5GBF4"/>
<dbReference type="InterPro" id="IPR023753">
    <property type="entry name" value="FAD/NAD-binding_dom"/>
</dbReference>
<evidence type="ECO:0000256" key="2">
    <source>
        <dbReference type="ARBA" id="ARBA00022630"/>
    </source>
</evidence>
<evidence type="ECO:0000259" key="4">
    <source>
        <dbReference type="Pfam" id="PF07992"/>
    </source>
</evidence>
<proteinExistence type="predicted"/>